<keyword evidence="2" id="KW-0442">Lipid degradation</keyword>
<evidence type="ECO:0000259" key="5">
    <source>
        <dbReference type="Pfam" id="PF12740"/>
    </source>
</evidence>
<dbReference type="InterPro" id="IPR041127">
    <property type="entry name" value="PET_hydrolase/cutinase-like"/>
</dbReference>
<dbReference type="AlphaFoldDB" id="A0A0S2K9I3"/>
<sequence precursor="true">MKTLYIFLLMTLTSSTLAQINRIDIIRPDAPELAAHGEHDTGVRTLQISLADRPDILNARQGEPTPLYTRELTIEVWYPAALTAEQVPGTEYATITRNPQITATLHGRAVRDAEPARETSFPLVIISHGHPGNRYLLSHLGENLASKGYVVVSIDHKDSTYDDQQNFNSTLYNRSYDQRLVLDSMAAFSADATHFLHGVVDADNTAIVGYSMGGFGAVNNMGAGYSDAGVGFIGAPPNRQLHELAASNPQFRSTLDPRIKAGIPIAPWGMQMGFWDAEGLTGLTVPALFVAGDADATSGYDNGVKALYDGAVNSDRYLLVFKNAGHSVAAPIPLPVEFLTAENPQGAAHYTDPVWDNVRMNNILQHFATAFLDLHLKGDTDKRRYLELPEDGAEAGPDGWTGFSGLDAVGLKLYHN</sequence>
<feature type="chain" id="PRO_5006601460" evidence="4">
    <location>
        <begin position="19"/>
        <end position="416"/>
    </location>
</feature>
<dbReference type="InterPro" id="IPR029058">
    <property type="entry name" value="AB_hydrolase_fold"/>
</dbReference>
<reference evidence="6 7" key="1">
    <citation type="submission" date="2015-11" db="EMBL/GenBank/DDBJ databases">
        <authorList>
            <person name="Zhang Y."/>
            <person name="Guo Z."/>
        </authorList>
    </citation>
    <scope>NUCLEOTIDE SEQUENCE [LARGE SCALE GENOMIC DNA]</scope>
    <source>
        <strain evidence="6 7">KCTC 32221</strain>
    </source>
</reference>
<dbReference type="SUPFAM" id="SSF53474">
    <property type="entry name" value="alpha/beta-Hydrolases"/>
    <property type="match status" value="1"/>
</dbReference>
<feature type="signal peptide" evidence="4">
    <location>
        <begin position="1"/>
        <end position="18"/>
    </location>
</feature>
<dbReference type="PANTHER" id="PTHR10272">
    <property type="entry name" value="PLATELET-ACTIVATING FACTOR ACETYLHYDROLASE"/>
    <property type="match status" value="1"/>
</dbReference>
<gene>
    <name evidence="6" type="ORF">PS2015_318</name>
</gene>
<dbReference type="Gene3D" id="3.40.50.1820">
    <property type="entry name" value="alpha/beta hydrolase"/>
    <property type="match status" value="1"/>
</dbReference>
<evidence type="ECO:0000313" key="7">
    <source>
        <dbReference type="Proteomes" id="UP000065641"/>
    </source>
</evidence>
<organism evidence="6 7">
    <name type="scientific">Pseudohongiella spirulinae</name>
    <dbReference type="NCBI Taxonomy" id="1249552"/>
    <lineage>
        <taxon>Bacteria</taxon>
        <taxon>Pseudomonadati</taxon>
        <taxon>Pseudomonadota</taxon>
        <taxon>Gammaproteobacteria</taxon>
        <taxon>Pseudomonadales</taxon>
        <taxon>Pseudohongiellaceae</taxon>
        <taxon>Pseudohongiella</taxon>
    </lineage>
</organism>
<dbReference type="STRING" id="1249552.PS2015_318"/>
<evidence type="ECO:0000313" key="6">
    <source>
        <dbReference type="EMBL" id="ALO45008.1"/>
    </source>
</evidence>
<proteinExistence type="predicted"/>
<evidence type="ECO:0000256" key="2">
    <source>
        <dbReference type="ARBA" id="ARBA00022963"/>
    </source>
</evidence>
<accession>A0A0S2K9I3</accession>
<evidence type="ECO:0000256" key="1">
    <source>
        <dbReference type="ARBA" id="ARBA00022801"/>
    </source>
</evidence>
<evidence type="ECO:0000256" key="3">
    <source>
        <dbReference type="ARBA" id="ARBA00023098"/>
    </source>
</evidence>
<dbReference type="Pfam" id="PF12740">
    <property type="entry name" value="PETase"/>
    <property type="match status" value="1"/>
</dbReference>
<keyword evidence="3" id="KW-0443">Lipid metabolism</keyword>
<dbReference type="GO" id="GO:0016042">
    <property type="term" value="P:lipid catabolic process"/>
    <property type="evidence" value="ECO:0007669"/>
    <property type="project" value="UniProtKB-KW"/>
</dbReference>
<dbReference type="PANTHER" id="PTHR10272:SF0">
    <property type="entry name" value="PLATELET-ACTIVATING FACTOR ACETYLHYDROLASE"/>
    <property type="match status" value="1"/>
</dbReference>
<protein>
    <submittedName>
        <fullName evidence="6">Putative dienelactone hydrolase</fullName>
    </submittedName>
</protein>
<dbReference type="GO" id="GO:0003847">
    <property type="term" value="F:1-alkyl-2-acetylglycerophosphocholine esterase activity"/>
    <property type="evidence" value="ECO:0007669"/>
    <property type="project" value="TreeGrafter"/>
</dbReference>
<evidence type="ECO:0000256" key="4">
    <source>
        <dbReference type="SAM" id="SignalP"/>
    </source>
</evidence>
<dbReference type="EMBL" id="CP013189">
    <property type="protein sequence ID" value="ALO45008.1"/>
    <property type="molecule type" value="Genomic_DNA"/>
</dbReference>
<dbReference type="PATRIC" id="fig|1249552.3.peg.324"/>
<keyword evidence="4" id="KW-0732">Signal</keyword>
<keyword evidence="1 6" id="KW-0378">Hydrolase</keyword>
<feature type="domain" description="PET hydrolase/cutinase-like" evidence="5">
    <location>
        <begin position="121"/>
        <end position="218"/>
    </location>
</feature>
<dbReference type="RefSeq" id="WP_058020518.1">
    <property type="nucleotide sequence ID" value="NZ_CP013189.1"/>
</dbReference>
<keyword evidence="7" id="KW-1185">Reference proteome</keyword>
<name>A0A0S2K9I3_9GAMM</name>
<dbReference type="Proteomes" id="UP000065641">
    <property type="component" value="Chromosome"/>
</dbReference>
<dbReference type="KEGG" id="pspi:PS2015_318"/>